<dbReference type="EMBL" id="DWWC01000086">
    <property type="protein sequence ID" value="HJC68858.1"/>
    <property type="molecule type" value="Genomic_DNA"/>
</dbReference>
<dbReference type="InterPro" id="IPR013324">
    <property type="entry name" value="RNA_pol_sigma_r3/r4-like"/>
</dbReference>
<dbReference type="PANTHER" id="PTHR43133:SF8">
    <property type="entry name" value="RNA POLYMERASE SIGMA FACTOR HI_1459-RELATED"/>
    <property type="match status" value="1"/>
</dbReference>
<dbReference type="Pfam" id="PF04542">
    <property type="entry name" value="Sigma70_r2"/>
    <property type="match status" value="1"/>
</dbReference>
<evidence type="ECO:0000256" key="5">
    <source>
        <dbReference type="ARBA" id="ARBA00023163"/>
    </source>
</evidence>
<dbReference type="NCBIfam" id="TIGR02937">
    <property type="entry name" value="sigma70-ECF"/>
    <property type="match status" value="1"/>
</dbReference>
<name>A0A9D2PZ04_9MICO</name>
<dbReference type="Gene3D" id="1.10.10.10">
    <property type="entry name" value="Winged helix-like DNA-binding domain superfamily/Winged helix DNA-binding domain"/>
    <property type="match status" value="1"/>
</dbReference>
<evidence type="ECO:0000259" key="7">
    <source>
        <dbReference type="Pfam" id="PF04542"/>
    </source>
</evidence>
<dbReference type="InterPro" id="IPR007627">
    <property type="entry name" value="RNA_pol_sigma70_r2"/>
</dbReference>
<keyword evidence="3" id="KW-0731">Sigma factor</keyword>
<evidence type="ECO:0000259" key="8">
    <source>
        <dbReference type="Pfam" id="PF08281"/>
    </source>
</evidence>
<dbReference type="GO" id="GO:0003677">
    <property type="term" value="F:DNA binding"/>
    <property type="evidence" value="ECO:0007669"/>
    <property type="project" value="UniProtKB-KW"/>
</dbReference>
<dbReference type="InterPro" id="IPR013249">
    <property type="entry name" value="RNA_pol_sigma70_r4_t2"/>
</dbReference>
<feature type="region of interest" description="Disordered" evidence="6">
    <location>
        <begin position="154"/>
        <end position="190"/>
    </location>
</feature>
<evidence type="ECO:0000256" key="6">
    <source>
        <dbReference type="SAM" id="MobiDB-lite"/>
    </source>
</evidence>
<proteinExistence type="inferred from homology"/>
<dbReference type="PANTHER" id="PTHR43133">
    <property type="entry name" value="RNA POLYMERASE ECF-TYPE SIGMA FACTO"/>
    <property type="match status" value="1"/>
</dbReference>
<evidence type="ECO:0000313" key="10">
    <source>
        <dbReference type="Proteomes" id="UP000823854"/>
    </source>
</evidence>
<dbReference type="Proteomes" id="UP000823854">
    <property type="component" value="Unassembled WGS sequence"/>
</dbReference>
<dbReference type="InterPro" id="IPR039425">
    <property type="entry name" value="RNA_pol_sigma-70-like"/>
</dbReference>
<evidence type="ECO:0000256" key="3">
    <source>
        <dbReference type="ARBA" id="ARBA00023082"/>
    </source>
</evidence>
<reference evidence="9" key="2">
    <citation type="submission" date="2021-04" db="EMBL/GenBank/DDBJ databases">
        <authorList>
            <person name="Gilroy R."/>
        </authorList>
    </citation>
    <scope>NUCLEOTIDE SEQUENCE</scope>
    <source>
        <strain evidence="9">CHK130-7132</strain>
    </source>
</reference>
<evidence type="ECO:0000256" key="1">
    <source>
        <dbReference type="ARBA" id="ARBA00010641"/>
    </source>
</evidence>
<keyword evidence="5" id="KW-0804">Transcription</keyword>
<gene>
    <name evidence="9" type="ORF">H9932_04140</name>
</gene>
<evidence type="ECO:0000313" key="9">
    <source>
        <dbReference type="EMBL" id="HJC68858.1"/>
    </source>
</evidence>
<dbReference type="InterPro" id="IPR013325">
    <property type="entry name" value="RNA_pol_sigma_r2"/>
</dbReference>
<dbReference type="SUPFAM" id="SSF88946">
    <property type="entry name" value="Sigma2 domain of RNA polymerase sigma factors"/>
    <property type="match status" value="1"/>
</dbReference>
<evidence type="ECO:0000256" key="4">
    <source>
        <dbReference type="ARBA" id="ARBA00023125"/>
    </source>
</evidence>
<comment type="similarity">
    <text evidence="1">Belongs to the sigma-70 factor family. ECF subfamily.</text>
</comment>
<dbReference type="InterPro" id="IPR014284">
    <property type="entry name" value="RNA_pol_sigma-70_dom"/>
</dbReference>
<feature type="domain" description="RNA polymerase sigma-70 region 2" evidence="7">
    <location>
        <begin position="9"/>
        <end position="75"/>
    </location>
</feature>
<dbReference type="GO" id="GO:0006352">
    <property type="term" value="P:DNA-templated transcription initiation"/>
    <property type="evidence" value="ECO:0007669"/>
    <property type="project" value="InterPro"/>
</dbReference>
<reference evidence="9" key="1">
    <citation type="journal article" date="2021" name="PeerJ">
        <title>Extensive microbial diversity within the chicken gut microbiome revealed by metagenomics and culture.</title>
        <authorList>
            <person name="Gilroy R."/>
            <person name="Ravi A."/>
            <person name="Getino M."/>
            <person name="Pursley I."/>
            <person name="Horton D.L."/>
            <person name="Alikhan N.F."/>
            <person name="Baker D."/>
            <person name="Gharbi K."/>
            <person name="Hall N."/>
            <person name="Watson M."/>
            <person name="Adriaenssens E.M."/>
            <person name="Foster-Nyarko E."/>
            <person name="Jarju S."/>
            <person name="Secka A."/>
            <person name="Antonio M."/>
            <person name="Oren A."/>
            <person name="Chaudhuri R.R."/>
            <person name="La Ragione R."/>
            <person name="Hildebrand F."/>
            <person name="Pallen M.J."/>
        </authorList>
    </citation>
    <scope>NUCLEOTIDE SEQUENCE</scope>
    <source>
        <strain evidence="9">CHK130-7132</strain>
    </source>
</reference>
<keyword evidence="2" id="KW-0805">Transcription regulation</keyword>
<dbReference type="AlphaFoldDB" id="A0A9D2PZ04"/>
<accession>A0A9D2PZ04</accession>
<keyword evidence="4" id="KW-0238">DNA-binding</keyword>
<evidence type="ECO:0000256" key="2">
    <source>
        <dbReference type="ARBA" id="ARBA00023015"/>
    </source>
</evidence>
<protein>
    <submittedName>
        <fullName evidence="9">Sigma-70 family RNA polymerase sigma factor</fullName>
    </submittedName>
</protein>
<organism evidence="9 10">
    <name type="scientific">Candidatus Brachybacterium intestinipullorum</name>
    <dbReference type="NCBI Taxonomy" id="2838512"/>
    <lineage>
        <taxon>Bacteria</taxon>
        <taxon>Bacillati</taxon>
        <taxon>Actinomycetota</taxon>
        <taxon>Actinomycetes</taxon>
        <taxon>Micrococcales</taxon>
        <taxon>Dermabacteraceae</taxon>
        <taxon>Brachybacterium</taxon>
    </lineage>
</organism>
<dbReference type="Pfam" id="PF08281">
    <property type="entry name" value="Sigma70_r4_2"/>
    <property type="match status" value="1"/>
</dbReference>
<sequence length="190" mass="20955">MTEPFEQAVQRHGETVLRVCRAVLGPGPDAEDAWSETFLAALRSWPELAEDTNVEAWLVRVAHRKAIDVTRARTRRAIPTDQLPERPSREMVEGGDEQGVWAAVAALPERQRLALAYHHLGGLPHAETAQLIGGTPASVRRAAADGMKTLRRVYGAQGDAADREPAQQEQVRCEPTHRESTSRTTDGEPR</sequence>
<dbReference type="SUPFAM" id="SSF88659">
    <property type="entry name" value="Sigma3 and sigma4 domains of RNA polymerase sigma factors"/>
    <property type="match status" value="1"/>
</dbReference>
<dbReference type="GO" id="GO:0016987">
    <property type="term" value="F:sigma factor activity"/>
    <property type="evidence" value="ECO:0007669"/>
    <property type="project" value="UniProtKB-KW"/>
</dbReference>
<feature type="compositionally biased region" description="Basic and acidic residues" evidence="6">
    <location>
        <begin position="160"/>
        <end position="190"/>
    </location>
</feature>
<feature type="domain" description="RNA polymerase sigma factor 70 region 4 type 2" evidence="8">
    <location>
        <begin position="100"/>
        <end position="150"/>
    </location>
</feature>
<dbReference type="Gene3D" id="1.10.1740.10">
    <property type="match status" value="1"/>
</dbReference>
<dbReference type="InterPro" id="IPR036388">
    <property type="entry name" value="WH-like_DNA-bd_sf"/>
</dbReference>
<comment type="caution">
    <text evidence="9">The sequence shown here is derived from an EMBL/GenBank/DDBJ whole genome shotgun (WGS) entry which is preliminary data.</text>
</comment>